<evidence type="ECO:0000313" key="2">
    <source>
        <dbReference type="EMBL" id="KEY91292.1"/>
    </source>
</evidence>
<keyword evidence="3" id="KW-1185">Reference proteome</keyword>
<protein>
    <submittedName>
        <fullName evidence="2">Cell division protein</fullName>
    </submittedName>
</protein>
<feature type="domain" description="SPOR" evidence="1">
    <location>
        <begin position="61"/>
        <end position="139"/>
    </location>
</feature>
<dbReference type="AlphaFoldDB" id="A0A084CNB3"/>
<dbReference type="EMBL" id="JGVK01000018">
    <property type="protein sequence ID" value="KEY91292.1"/>
    <property type="molecule type" value="Genomic_DNA"/>
</dbReference>
<accession>A0A084CNB3</accession>
<dbReference type="PANTHER" id="PTHR38687:SF2">
    <property type="entry name" value="CELL DIVISION PROTEIN FTSN"/>
    <property type="match status" value="1"/>
</dbReference>
<keyword evidence="2" id="KW-0132">Cell division</keyword>
<gene>
    <name evidence="2" type="primary">ftsN</name>
    <name evidence="2" type="ORF">CF67_25017</name>
</gene>
<dbReference type="PROSITE" id="PS51724">
    <property type="entry name" value="SPOR"/>
    <property type="match status" value="1"/>
</dbReference>
<sequence>MSGIFGYGLYLLENDQELPTPVVKDQTKPTTEVIPPLPKEKWEYVESLPKREIKVKAKEQIISKIPYIMQCGAYKTIREAKARKLDIAFQGIQSKIRKERDSSWYRVVLGPYEFKRDAERDKHKLQRTKIEPCAIWKEK</sequence>
<proteinExistence type="predicted"/>
<dbReference type="InterPro" id="IPR007730">
    <property type="entry name" value="SPOR-like_dom"/>
</dbReference>
<dbReference type="STRING" id="1179155.CF67_25017"/>
<keyword evidence="2" id="KW-0131">Cell cycle</keyword>
<dbReference type="Gene3D" id="3.30.70.1070">
    <property type="entry name" value="Sporulation related repeat"/>
    <property type="match status" value="1"/>
</dbReference>
<dbReference type="InterPro" id="IPR036680">
    <property type="entry name" value="SPOR-like_sf"/>
</dbReference>
<name>A0A084CNB3_9GAMM</name>
<dbReference type="PANTHER" id="PTHR38687">
    <property type="entry name" value="CELL DIVISION PROTEIN DEDD-RELATED"/>
    <property type="match status" value="1"/>
</dbReference>
<dbReference type="Pfam" id="PF05036">
    <property type="entry name" value="SPOR"/>
    <property type="match status" value="1"/>
</dbReference>
<dbReference type="InterPro" id="IPR052521">
    <property type="entry name" value="Cell_div_SPOR-domain"/>
</dbReference>
<reference evidence="2 3" key="1">
    <citation type="submission" date="2014-03" db="EMBL/GenBank/DDBJ databases">
        <title>Selection and divergence in the genomes of co-occurring obligate luminous symbionts with specific hosts.</title>
        <authorList>
            <person name="Hendry T.A."/>
            <person name="de Wet J.R."/>
            <person name="Dunlap P.V."/>
        </authorList>
    </citation>
    <scope>NUCLEOTIDE SEQUENCE [LARGE SCALE GENOMIC DNA]</scope>
    <source>
        <strain evidence="2 3">Ppalp.1</strain>
    </source>
</reference>
<organism evidence="2 3">
    <name type="scientific">Candidatus Photodesmus blepharonis</name>
    <dbReference type="NCBI Taxonomy" id="1179155"/>
    <lineage>
        <taxon>Bacteria</taxon>
        <taxon>Pseudomonadati</taxon>
        <taxon>Pseudomonadota</taxon>
        <taxon>Gammaproteobacteria</taxon>
        <taxon>Vibrionales</taxon>
        <taxon>Vibrionaceae</taxon>
        <taxon>Candidatus Photodesmus</taxon>
    </lineage>
</organism>
<evidence type="ECO:0000259" key="1">
    <source>
        <dbReference type="PROSITE" id="PS51724"/>
    </source>
</evidence>
<dbReference type="eggNOG" id="COG3087">
    <property type="taxonomic scope" value="Bacteria"/>
</dbReference>
<comment type="caution">
    <text evidence="2">The sequence shown here is derived from an EMBL/GenBank/DDBJ whole genome shotgun (WGS) entry which is preliminary data.</text>
</comment>
<dbReference type="SUPFAM" id="SSF110997">
    <property type="entry name" value="Sporulation related repeat"/>
    <property type="match status" value="1"/>
</dbReference>
<dbReference type="GO" id="GO:0051301">
    <property type="term" value="P:cell division"/>
    <property type="evidence" value="ECO:0007669"/>
    <property type="project" value="UniProtKB-KW"/>
</dbReference>
<evidence type="ECO:0000313" key="3">
    <source>
        <dbReference type="Proteomes" id="UP000053784"/>
    </source>
</evidence>
<dbReference type="Proteomes" id="UP000053784">
    <property type="component" value="Unassembled WGS sequence"/>
</dbReference>
<dbReference type="GO" id="GO:0042834">
    <property type="term" value="F:peptidoglycan binding"/>
    <property type="evidence" value="ECO:0007669"/>
    <property type="project" value="InterPro"/>
</dbReference>